<keyword evidence="2" id="KW-1185">Reference proteome</keyword>
<dbReference type="EMBL" id="JBHSKM010000019">
    <property type="protein sequence ID" value="MFC5217318.1"/>
    <property type="molecule type" value="Genomic_DNA"/>
</dbReference>
<dbReference type="Proteomes" id="UP001596263">
    <property type="component" value="Unassembled WGS sequence"/>
</dbReference>
<accession>A0ABW0CPX1</accession>
<protein>
    <submittedName>
        <fullName evidence="1">Uncharacterized protein</fullName>
    </submittedName>
</protein>
<name>A0ABW0CPX1_STRCD</name>
<sequence length="87" mass="10564">MVDVTYDDDYAELRQRFRAELARGRLRVLTPRYMAWQERTGLGWWIGYALYEPRDFAYAAPRRLACRLFHWHNPTCIGRPAPHPRRW</sequence>
<evidence type="ECO:0000313" key="2">
    <source>
        <dbReference type="Proteomes" id="UP001596263"/>
    </source>
</evidence>
<gene>
    <name evidence="1" type="ORF">ACFPQ9_26110</name>
</gene>
<comment type="caution">
    <text evidence="1">The sequence shown here is derived from an EMBL/GenBank/DDBJ whole genome shotgun (WGS) entry which is preliminary data.</text>
</comment>
<reference evidence="2" key="1">
    <citation type="journal article" date="2019" name="Int. J. Syst. Evol. Microbiol.">
        <title>The Global Catalogue of Microorganisms (GCM) 10K type strain sequencing project: providing services to taxonomists for standard genome sequencing and annotation.</title>
        <authorList>
            <consortium name="The Broad Institute Genomics Platform"/>
            <consortium name="The Broad Institute Genome Sequencing Center for Infectious Disease"/>
            <person name="Wu L."/>
            <person name="Ma J."/>
        </authorList>
    </citation>
    <scope>NUCLEOTIDE SEQUENCE [LARGE SCALE GENOMIC DNA]</scope>
    <source>
        <strain evidence="2">KCTC 42586</strain>
    </source>
</reference>
<proteinExistence type="predicted"/>
<evidence type="ECO:0000313" key="1">
    <source>
        <dbReference type="EMBL" id="MFC5217318.1"/>
    </source>
</evidence>
<organism evidence="1 2">
    <name type="scientific">Streptomyces coerulescens</name>
    <dbReference type="NCBI Taxonomy" id="29304"/>
    <lineage>
        <taxon>Bacteria</taxon>
        <taxon>Bacillati</taxon>
        <taxon>Actinomycetota</taxon>
        <taxon>Actinomycetes</taxon>
        <taxon>Kitasatosporales</taxon>
        <taxon>Streptomycetaceae</taxon>
        <taxon>Streptomyces</taxon>
    </lineage>
</organism>
<dbReference type="RefSeq" id="WP_380857923.1">
    <property type="nucleotide sequence ID" value="NZ_JBHSKM010000019.1"/>
</dbReference>